<accession>A0A1S3GZ16</accession>
<dbReference type="SUPFAM" id="SSF57667">
    <property type="entry name" value="beta-beta-alpha zinc fingers"/>
    <property type="match status" value="3"/>
</dbReference>
<dbReference type="GO" id="GO:0008270">
    <property type="term" value="F:zinc ion binding"/>
    <property type="evidence" value="ECO:0007669"/>
    <property type="project" value="UniProtKB-KW"/>
</dbReference>
<dbReference type="InterPro" id="IPR051574">
    <property type="entry name" value="ZnF_E-box_Homeobox"/>
</dbReference>
<keyword evidence="2" id="KW-0479">Metal-binding</keyword>
<dbReference type="OrthoDB" id="10039931at2759"/>
<dbReference type="InterPro" id="IPR036236">
    <property type="entry name" value="Znf_C2H2_sf"/>
</dbReference>
<evidence type="ECO:0000256" key="5">
    <source>
        <dbReference type="ARBA" id="ARBA00022833"/>
    </source>
</evidence>
<keyword evidence="7" id="KW-0539">Nucleus</keyword>
<evidence type="ECO:0000256" key="8">
    <source>
        <dbReference type="PROSITE-ProRule" id="PRU00042"/>
    </source>
</evidence>
<protein>
    <submittedName>
        <fullName evidence="11">Histone H4 transcription factor isoform X3</fullName>
    </submittedName>
</protein>
<dbReference type="Proteomes" id="UP000085678">
    <property type="component" value="Unplaced"/>
</dbReference>
<dbReference type="GO" id="GO:0005634">
    <property type="term" value="C:nucleus"/>
    <property type="evidence" value="ECO:0007669"/>
    <property type="project" value="UniProtKB-SubCell"/>
</dbReference>
<evidence type="ECO:0000256" key="2">
    <source>
        <dbReference type="ARBA" id="ARBA00022723"/>
    </source>
</evidence>
<organism evidence="10 11">
    <name type="scientific">Lingula anatina</name>
    <name type="common">Brachiopod</name>
    <name type="synonym">Lingula unguis</name>
    <dbReference type="NCBI Taxonomy" id="7574"/>
    <lineage>
        <taxon>Eukaryota</taxon>
        <taxon>Metazoa</taxon>
        <taxon>Spiralia</taxon>
        <taxon>Lophotrochozoa</taxon>
        <taxon>Brachiopoda</taxon>
        <taxon>Linguliformea</taxon>
        <taxon>Lingulata</taxon>
        <taxon>Lingulida</taxon>
        <taxon>Linguloidea</taxon>
        <taxon>Lingulidae</taxon>
        <taxon>Lingula</taxon>
    </lineage>
</organism>
<comment type="subcellular location">
    <subcellularLocation>
        <location evidence="1">Nucleus</location>
    </subcellularLocation>
</comment>
<keyword evidence="4 8" id="KW-0863">Zinc-finger</keyword>
<keyword evidence="3" id="KW-0677">Repeat</keyword>
<keyword evidence="5" id="KW-0862">Zinc</keyword>
<feature type="domain" description="C2H2-type" evidence="9">
    <location>
        <begin position="173"/>
        <end position="202"/>
    </location>
</feature>
<dbReference type="GO" id="GO:0000978">
    <property type="term" value="F:RNA polymerase II cis-regulatory region sequence-specific DNA binding"/>
    <property type="evidence" value="ECO:0007669"/>
    <property type="project" value="TreeGrafter"/>
</dbReference>
<dbReference type="Gene3D" id="3.30.160.60">
    <property type="entry name" value="Classic Zinc Finger"/>
    <property type="match status" value="4"/>
</dbReference>
<dbReference type="GO" id="GO:0000981">
    <property type="term" value="F:DNA-binding transcription factor activity, RNA polymerase II-specific"/>
    <property type="evidence" value="ECO:0007669"/>
    <property type="project" value="TreeGrafter"/>
</dbReference>
<dbReference type="GO" id="GO:0045892">
    <property type="term" value="P:negative regulation of DNA-templated transcription"/>
    <property type="evidence" value="ECO:0007669"/>
    <property type="project" value="UniProtKB-ARBA"/>
</dbReference>
<evidence type="ECO:0000256" key="1">
    <source>
        <dbReference type="ARBA" id="ARBA00004123"/>
    </source>
</evidence>
<feature type="domain" description="C2H2-type" evidence="9">
    <location>
        <begin position="203"/>
        <end position="230"/>
    </location>
</feature>
<dbReference type="PROSITE" id="PS00028">
    <property type="entry name" value="ZINC_FINGER_C2H2_1"/>
    <property type="match status" value="6"/>
</dbReference>
<feature type="domain" description="C2H2-type" evidence="9">
    <location>
        <begin position="233"/>
        <end position="260"/>
    </location>
</feature>
<reference evidence="11" key="1">
    <citation type="submission" date="2025-08" db="UniProtKB">
        <authorList>
            <consortium name="RefSeq"/>
        </authorList>
    </citation>
    <scope>IDENTIFICATION</scope>
    <source>
        <tissue evidence="11">Gonads</tissue>
    </source>
</reference>
<feature type="domain" description="C2H2-type" evidence="9">
    <location>
        <begin position="288"/>
        <end position="315"/>
    </location>
</feature>
<dbReference type="PROSITE" id="PS50157">
    <property type="entry name" value="ZINC_FINGER_C2H2_2"/>
    <property type="match status" value="6"/>
</dbReference>
<keyword evidence="6" id="KW-0238">DNA-binding</keyword>
<feature type="domain" description="C2H2-type" evidence="9">
    <location>
        <begin position="259"/>
        <end position="287"/>
    </location>
</feature>
<dbReference type="Pfam" id="PF13894">
    <property type="entry name" value="zf-C2H2_4"/>
    <property type="match status" value="1"/>
</dbReference>
<keyword evidence="10" id="KW-1185">Reference proteome</keyword>
<evidence type="ECO:0000259" key="9">
    <source>
        <dbReference type="PROSITE" id="PS50157"/>
    </source>
</evidence>
<dbReference type="GeneID" id="106150579"/>
<evidence type="ECO:0000313" key="10">
    <source>
        <dbReference type="Proteomes" id="UP000085678"/>
    </source>
</evidence>
<evidence type="ECO:0000256" key="3">
    <source>
        <dbReference type="ARBA" id="ARBA00022737"/>
    </source>
</evidence>
<sequence>MPPKKKLKRQIQPPHKNDPLTLSCEWGTCEDVFDNMDDFLKHVLDHLNHEFIAERSQAGQAPVLDVYKPSKCKWRECGYLAERDHFDYLRHTYFHCFHVKIKCFGMTMLLQSESKQGCMLDSATRNMIPELPERLQCGWKECEEISDNPEYFYRHVAFHAEDYPEGNNVPGGCRCEWEGCGHSYKSKHKLKEHLRSHTQQKVVACPTCGGLFSNRTKFFDHVKRQSQADPHCYQCSHCNKRFNTERLLRDHMRNHVNHYKCPLCDMTCPAPSALRNHIRYRHTNEKPYKCTGCERKCKTLADLRKHLETHNEKPMFYCHYPNCKYSAKVYNLFVRHFRKHTANPMGIKPKYMCHICNTTYTRGEKLTHHLKNHHKFKWPSGHTRFRYKLHEDSFFRLQTVRYESIELTEHFLEKAPERRDEDEEEVTVEVIPEDGTDEEGQGDAQEEVHPDDMSYNLDVLGDAALRELNAKQTDNETAMAQPTQSVEHPTQSETVLINVIEDQEQSLEHDGQLDDVIQSGQMLQTEPVLSHTEAHLTNSLELQTQSEQPEISPSTSNTPVTSNKLQVLIGHNVHLPETDLSTIDHTDILEQVEEMEPPAEEHAGIEVHPIIACGL</sequence>
<feature type="domain" description="C2H2-type" evidence="9">
    <location>
        <begin position="351"/>
        <end position="379"/>
    </location>
</feature>
<dbReference type="PANTHER" id="PTHR24391">
    <property type="entry name" value="HISTONE H4 TRANSCRIPTION FACTOR-RELATED"/>
    <property type="match status" value="1"/>
</dbReference>
<evidence type="ECO:0000256" key="7">
    <source>
        <dbReference type="ARBA" id="ARBA00023242"/>
    </source>
</evidence>
<name>A0A1S3GZ16_LINAN</name>
<gene>
    <name evidence="11" type="primary">LOC106150579</name>
</gene>
<evidence type="ECO:0000256" key="6">
    <source>
        <dbReference type="ARBA" id="ARBA00023125"/>
    </source>
</evidence>
<evidence type="ECO:0000313" key="11">
    <source>
        <dbReference type="RefSeq" id="XP_013378917.1"/>
    </source>
</evidence>
<dbReference type="PANTHER" id="PTHR24391:SF18">
    <property type="entry name" value="EG:115C2.6 PROTEIN"/>
    <property type="match status" value="1"/>
</dbReference>
<dbReference type="InterPro" id="IPR013087">
    <property type="entry name" value="Znf_C2H2_type"/>
</dbReference>
<proteinExistence type="predicted"/>
<dbReference type="SMART" id="SM00355">
    <property type="entry name" value="ZnF_C2H2"/>
    <property type="match status" value="9"/>
</dbReference>
<evidence type="ECO:0000256" key="4">
    <source>
        <dbReference type="ARBA" id="ARBA00022771"/>
    </source>
</evidence>
<dbReference type="Pfam" id="PF00096">
    <property type="entry name" value="zf-C2H2"/>
    <property type="match status" value="2"/>
</dbReference>
<dbReference type="RefSeq" id="XP_013378917.1">
    <property type="nucleotide sequence ID" value="XM_013523463.2"/>
</dbReference>
<dbReference type="AlphaFoldDB" id="A0A1S3GZ16"/>